<dbReference type="EMBL" id="MT144027">
    <property type="protein sequence ID" value="QJA46982.1"/>
    <property type="molecule type" value="Genomic_DNA"/>
</dbReference>
<name>A0A6H1ZHN0_9ZZZZ</name>
<gene>
    <name evidence="1" type="ORF">TM448A00583_0021</name>
</gene>
<accession>A0A6H1ZHN0</accession>
<sequence length="61" mass="6969">MTFDKLNELLNSLSEGDWTNYKEASTARKHLKQIQKECDVARKEILGVCKTANPGIFKVKE</sequence>
<organism evidence="1">
    <name type="scientific">viral metagenome</name>
    <dbReference type="NCBI Taxonomy" id="1070528"/>
    <lineage>
        <taxon>unclassified sequences</taxon>
        <taxon>metagenomes</taxon>
        <taxon>organismal metagenomes</taxon>
    </lineage>
</organism>
<proteinExistence type="predicted"/>
<protein>
    <submittedName>
        <fullName evidence="1">Uncharacterized protein</fullName>
    </submittedName>
</protein>
<dbReference type="AlphaFoldDB" id="A0A6H1ZHN0"/>
<reference evidence="1" key="1">
    <citation type="submission" date="2020-03" db="EMBL/GenBank/DDBJ databases">
        <title>The deep terrestrial virosphere.</title>
        <authorList>
            <person name="Holmfeldt K."/>
            <person name="Nilsson E."/>
            <person name="Simone D."/>
            <person name="Lopez-Fernandez M."/>
            <person name="Wu X."/>
            <person name="de Brujin I."/>
            <person name="Lundin D."/>
            <person name="Andersson A."/>
            <person name="Bertilsson S."/>
            <person name="Dopson M."/>
        </authorList>
    </citation>
    <scope>NUCLEOTIDE SEQUENCE</scope>
    <source>
        <strain evidence="1">TM448A00583</strain>
    </source>
</reference>
<evidence type="ECO:0000313" key="1">
    <source>
        <dbReference type="EMBL" id="QJA46982.1"/>
    </source>
</evidence>